<gene>
    <name evidence="6" type="ORF">JVT61DRAFT_2058</name>
</gene>
<evidence type="ECO:0000256" key="4">
    <source>
        <dbReference type="SAM" id="SignalP"/>
    </source>
</evidence>
<dbReference type="OrthoDB" id="448399at2759"/>
<proteinExistence type="predicted"/>
<evidence type="ECO:0000313" key="6">
    <source>
        <dbReference type="EMBL" id="KAG6376087.1"/>
    </source>
</evidence>
<accession>A0A8I2YSN3</accession>
<protein>
    <recommendedName>
        <fullName evidence="5">Exonuclease domain-containing protein</fullName>
    </recommendedName>
</protein>
<name>A0A8I2YSN3_9AGAM</name>
<dbReference type="GO" id="GO:0003676">
    <property type="term" value="F:nucleic acid binding"/>
    <property type="evidence" value="ECO:0007669"/>
    <property type="project" value="InterPro"/>
</dbReference>
<dbReference type="SMART" id="SM00479">
    <property type="entry name" value="EXOIII"/>
    <property type="match status" value="1"/>
</dbReference>
<evidence type="ECO:0000256" key="3">
    <source>
        <dbReference type="ARBA" id="ARBA00022839"/>
    </source>
</evidence>
<evidence type="ECO:0000256" key="2">
    <source>
        <dbReference type="ARBA" id="ARBA00022801"/>
    </source>
</evidence>
<evidence type="ECO:0000313" key="7">
    <source>
        <dbReference type="Proteomes" id="UP000683000"/>
    </source>
</evidence>
<sequence>MLFLLTLVLFLFFVALLIILSRFSNIHPEENCSQPPLPEAPSESPKRSIPMPSISPVKVLNEPNRKVTSHVTKEHFPASFQTEAVGVKQPYDALLVLDVEATCLQGTGFDWPNEIIVCRISTRSPRRFLIIQRPKEWPVCLLRWKDKSLKGRASRLEIVDEFRSFVKPTWRPQLSQFCTDLTGITQAQVDYAPTFPKVLKMFERFLAQHGLIHPKTGRPLQRFCWCSDGPFDIRDFVVKQCFISNVPMPSWLRGDVLDVRKAVSVWAAMNKASDTQQINAKVPFKGEHTVESMSVKTVSSHPRVDNMSLSHTNQDARNIARIVIELARRGIRLEPNTRINPKRRWQWMGRPGEVLEYCLI</sequence>
<keyword evidence="2" id="KW-0378">Hydrolase</keyword>
<dbReference type="SUPFAM" id="SSF53098">
    <property type="entry name" value="Ribonuclease H-like"/>
    <property type="match status" value="1"/>
</dbReference>
<dbReference type="PANTHER" id="PTHR23044">
    <property type="entry name" value="3'-5' EXONUCLEASE ERI1-RELATED"/>
    <property type="match status" value="1"/>
</dbReference>
<keyword evidence="4" id="KW-0732">Signal</keyword>
<dbReference type="InterPro" id="IPR051274">
    <property type="entry name" value="3-5_Exoribonuclease"/>
</dbReference>
<dbReference type="InterPro" id="IPR036397">
    <property type="entry name" value="RNaseH_sf"/>
</dbReference>
<feature type="domain" description="Exonuclease" evidence="5">
    <location>
        <begin position="93"/>
        <end position="332"/>
    </location>
</feature>
<dbReference type="Pfam" id="PF00929">
    <property type="entry name" value="RNase_T"/>
    <property type="match status" value="1"/>
</dbReference>
<keyword evidence="1" id="KW-0540">Nuclease</keyword>
<evidence type="ECO:0000259" key="5">
    <source>
        <dbReference type="SMART" id="SM00479"/>
    </source>
</evidence>
<reference evidence="6" key="1">
    <citation type="submission" date="2021-03" db="EMBL/GenBank/DDBJ databases">
        <title>Evolutionary innovations through gain and loss of genes in the ectomycorrhizal Boletales.</title>
        <authorList>
            <person name="Wu G."/>
            <person name="Miyauchi S."/>
            <person name="Morin E."/>
            <person name="Yang Z.-L."/>
            <person name="Xu J."/>
            <person name="Martin F.M."/>
        </authorList>
    </citation>
    <scope>NUCLEOTIDE SEQUENCE</scope>
    <source>
        <strain evidence="6">BR01</strain>
    </source>
</reference>
<keyword evidence="7" id="KW-1185">Reference proteome</keyword>
<dbReference type="EMBL" id="JAGFBS010000012">
    <property type="protein sequence ID" value="KAG6376087.1"/>
    <property type="molecule type" value="Genomic_DNA"/>
</dbReference>
<dbReference type="CDD" id="cd06133">
    <property type="entry name" value="ERI-1_3'hExo_like"/>
    <property type="match status" value="1"/>
</dbReference>
<dbReference type="AlphaFoldDB" id="A0A8I2YSN3"/>
<feature type="chain" id="PRO_5034932919" description="Exonuclease domain-containing protein" evidence="4">
    <location>
        <begin position="29"/>
        <end position="360"/>
    </location>
</feature>
<organism evidence="6 7">
    <name type="scientific">Boletus reticuloceps</name>
    <dbReference type="NCBI Taxonomy" id="495285"/>
    <lineage>
        <taxon>Eukaryota</taxon>
        <taxon>Fungi</taxon>
        <taxon>Dikarya</taxon>
        <taxon>Basidiomycota</taxon>
        <taxon>Agaricomycotina</taxon>
        <taxon>Agaricomycetes</taxon>
        <taxon>Agaricomycetidae</taxon>
        <taxon>Boletales</taxon>
        <taxon>Boletineae</taxon>
        <taxon>Boletaceae</taxon>
        <taxon>Boletoideae</taxon>
        <taxon>Boletus</taxon>
    </lineage>
</organism>
<dbReference type="Proteomes" id="UP000683000">
    <property type="component" value="Unassembled WGS sequence"/>
</dbReference>
<comment type="caution">
    <text evidence="6">The sequence shown here is derived from an EMBL/GenBank/DDBJ whole genome shotgun (WGS) entry which is preliminary data.</text>
</comment>
<dbReference type="InterPro" id="IPR047201">
    <property type="entry name" value="ERI-1_3'hExo-like"/>
</dbReference>
<dbReference type="GO" id="GO:0000175">
    <property type="term" value="F:3'-5'-RNA exonuclease activity"/>
    <property type="evidence" value="ECO:0007669"/>
    <property type="project" value="InterPro"/>
</dbReference>
<keyword evidence="3" id="KW-0269">Exonuclease</keyword>
<dbReference type="InterPro" id="IPR012337">
    <property type="entry name" value="RNaseH-like_sf"/>
</dbReference>
<dbReference type="InterPro" id="IPR013520">
    <property type="entry name" value="Ribonucl_H"/>
</dbReference>
<dbReference type="PANTHER" id="PTHR23044:SF61">
    <property type="entry name" value="3'-5' EXORIBONUCLEASE 1-RELATED"/>
    <property type="match status" value="1"/>
</dbReference>
<evidence type="ECO:0000256" key="1">
    <source>
        <dbReference type="ARBA" id="ARBA00022722"/>
    </source>
</evidence>
<dbReference type="Gene3D" id="3.30.420.10">
    <property type="entry name" value="Ribonuclease H-like superfamily/Ribonuclease H"/>
    <property type="match status" value="1"/>
</dbReference>
<feature type="signal peptide" evidence="4">
    <location>
        <begin position="1"/>
        <end position="28"/>
    </location>
</feature>